<keyword evidence="2" id="KW-1185">Reference proteome</keyword>
<reference evidence="1" key="1">
    <citation type="submission" date="2021-05" db="EMBL/GenBank/DDBJ databases">
        <title>Molecular characterization for Shewanella algae harboring chromosomal blaOXA-55-like strains isolated from clinical and environment sample.</title>
        <authorList>
            <person name="Ohama Y."/>
            <person name="Aoki K."/>
            <person name="Harada S."/>
            <person name="Moriya K."/>
            <person name="Ishii Y."/>
            <person name="Tateda K."/>
        </authorList>
    </citation>
    <scope>NUCLEOTIDE SEQUENCE</scope>
    <source>
        <strain evidence="1">JCM 11563</strain>
    </source>
</reference>
<evidence type="ECO:0000313" key="2">
    <source>
        <dbReference type="Proteomes" id="UP000887104"/>
    </source>
</evidence>
<comment type="caution">
    <text evidence="1">The sequence shown here is derived from an EMBL/GenBank/DDBJ whole genome shotgun (WGS) entry which is preliminary data.</text>
</comment>
<gene>
    <name evidence="1" type="ORF">TUM4438_39960</name>
</gene>
<dbReference type="Proteomes" id="UP000887104">
    <property type="component" value="Unassembled WGS sequence"/>
</dbReference>
<organism evidence="1 2">
    <name type="scientific">Shewanella sairae</name>
    <dbReference type="NCBI Taxonomy" id="190310"/>
    <lineage>
        <taxon>Bacteria</taxon>
        <taxon>Pseudomonadati</taxon>
        <taxon>Pseudomonadota</taxon>
        <taxon>Gammaproteobacteria</taxon>
        <taxon>Alteromonadales</taxon>
        <taxon>Shewanellaceae</taxon>
        <taxon>Shewanella</taxon>
    </lineage>
</organism>
<name>A0ABQ4PQ81_9GAMM</name>
<evidence type="ECO:0000313" key="1">
    <source>
        <dbReference type="EMBL" id="GIU51192.1"/>
    </source>
</evidence>
<proteinExistence type="predicted"/>
<sequence length="63" mass="7121">MNTLNLLANPALEPAEKLKREAICFFMKKGVSELVATQRVENKFLRLNNSPTSIIDLKSLCEE</sequence>
<protein>
    <submittedName>
        <fullName evidence="1">Uncharacterized protein</fullName>
    </submittedName>
</protein>
<dbReference type="EMBL" id="BPEY01000108">
    <property type="protein sequence ID" value="GIU51192.1"/>
    <property type="molecule type" value="Genomic_DNA"/>
</dbReference>
<accession>A0ABQ4PQ81</accession>
<dbReference type="RefSeq" id="WP_220782967.1">
    <property type="nucleotide sequence ID" value="NZ_BPEY01000108.1"/>
</dbReference>